<feature type="domain" description="Thioredoxin" evidence="3">
    <location>
        <begin position="118"/>
        <end position="200"/>
    </location>
</feature>
<dbReference type="EMBL" id="MBDO02000251">
    <property type="protein sequence ID" value="RLN58681.1"/>
    <property type="molecule type" value="Genomic_DNA"/>
</dbReference>
<evidence type="ECO:0000313" key="5">
    <source>
        <dbReference type="Proteomes" id="UP000277300"/>
    </source>
</evidence>
<gene>
    <name evidence="4" type="ORF">BBP00_00006865</name>
</gene>
<proteinExistence type="inferred from homology"/>
<evidence type="ECO:0000256" key="2">
    <source>
        <dbReference type="SAM" id="MobiDB-lite"/>
    </source>
</evidence>
<feature type="region of interest" description="Disordered" evidence="2">
    <location>
        <begin position="1"/>
        <end position="30"/>
    </location>
</feature>
<evidence type="ECO:0000259" key="3">
    <source>
        <dbReference type="Pfam" id="PF06110"/>
    </source>
</evidence>
<dbReference type="GO" id="GO:0047134">
    <property type="term" value="F:protein-disulfide reductase [NAD(P)H] activity"/>
    <property type="evidence" value="ECO:0007669"/>
    <property type="project" value="InterPro"/>
</dbReference>
<sequence length="686" mass="76270">MENDVARRTANAQEEDQIAVTTHPLQADGEQQRLRGGDLLAAPTPLAPEPTVARLDPVHATFEAPAIPVVTTEPVRAFETPAIPVSTKEPVRSFADRHDVVSGYNAAMAYLANYTIPEGSDEQVYLFFTCGDDKGKQTTWRQMCGDASKIVYDIFAKSPSRNRLVTIHAGDKAYWSSPNAFFHDGDLRVKAIPSIMQWHGGRPGAKRATSGMIIEDGLLYEPLLRYLFKNVDVPDPLLAPATVATKEIIQLKGHSAYRSYMDGMAAGNPLSPLPEGPIFLFLIAGRIESNDRPWCPYCRYSEISVEYAFYAFAPKGARLVRVETVDSYKEWKNPVNNAWKGDTDLMIRGVPWMYRANFDAEGHRFTLRRSGSEKSATAQMAKEIHEMHEQVVTTKRKRYAHSEMSSNKGNTLLQDLNIRVKPVGTVPFAARDPAPVQAFIWESVCDGRGKNIALTEEQQRERYREYVEGKIGAVLADKELCVLGVEKVKNILSAAVPGHDVDLVGHTDILVLSALVKKFPHYVELLPDVKMLIEVKRVVKAGSGFQALSELIALDFLVDDPVMALLTNLTNHWQFFWVSEKKNNYAIIQRTTITEPGEAFEVIRTVLAQSPSADADIRLPCCREPVKRRKLVKMLPTVSEGGESGGIRASIERYYDIAGMLGPDIEMARAVAHQVAGSIPVFSYHT</sequence>
<dbReference type="InterPro" id="IPR010357">
    <property type="entry name" value="TXNDC17_dom"/>
</dbReference>
<organism evidence="4 5">
    <name type="scientific">Phytophthora kernoviae</name>
    <dbReference type="NCBI Taxonomy" id="325452"/>
    <lineage>
        <taxon>Eukaryota</taxon>
        <taxon>Sar</taxon>
        <taxon>Stramenopiles</taxon>
        <taxon>Oomycota</taxon>
        <taxon>Peronosporomycetes</taxon>
        <taxon>Peronosporales</taxon>
        <taxon>Peronosporaceae</taxon>
        <taxon>Phytophthora</taxon>
    </lineage>
</organism>
<reference evidence="4 5" key="1">
    <citation type="submission" date="2018-07" db="EMBL/GenBank/DDBJ databases">
        <title>Genome sequencing of oomycete isolates from Chile give support for New Zealand origin for Phytophthora kernoviae and make available the first Nothophytophthora sp. genome.</title>
        <authorList>
            <person name="Studholme D.J."/>
            <person name="Sanfuentes E."/>
            <person name="Panda P."/>
            <person name="Hill R."/>
            <person name="Sambles C."/>
            <person name="Grant M."/>
            <person name="Williams N.M."/>
            <person name="Mcdougal R.L."/>
        </authorList>
    </citation>
    <scope>NUCLEOTIDE SEQUENCE [LARGE SCALE GENOMIC DNA]</scope>
    <source>
        <strain evidence="4">Chile6</strain>
    </source>
</reference>
<dbReference type="AlphaFoldDB" id="A0A3F2RJR8"/>
<dbReference type="Gene3D" id="3.40.30.10">
    <property type="entry name" value="Glutaredoxin"/>
    <property type="match status" value="2"/>
</dbReference>
<dbReference type="OrthoDB" id="78947at2759"/>
<dbReference type="Proteomes" id="UP000277300">
    <property type="component" value="Unassembled WGS sequence"/>
</dbReference>
<evidence type="ECO:0000313" key="4">
    <source>
        <dbReference type="EMBL" id="RLN58681.1"/>
    </source>
</evidence>
<dbReference type="Pfam" id="PF06110">
    <property type="entry name" value="TXD17-like_Trx"/>
    <property type="match status" value="2"/>
</dbReference>
<dbReference type="GO" id="GO:0005829">
    <property type="term" value="C:cytosol"/>
    <property type="evidence" value="ECO:0007669"/>
    <property type="project" value="TreeGrafter"/>
</dbReference>
<protein>
    <recommendedName>
        <fullName evidence="3">Thioredoxin domain-containing protein</fullName>
    </recommendedName>
</protein>
<dbReference type="InterPro" id="IPR045108">
    <property type="entry name" value="TXNDC17-like"/>
</dbReference>
<name>A0A3F2RJR8_9STRA</name>
<dbReference type="PANTHER" id="PTHR12452:SF0">
    <property type="entry name" value="THIOREDOXIN DOMAIN-CONTAINING PROTEIN 17"/>
    <property type="match status" value="1"/>
</dbReference>
<dbReference type="PANTHER" id="PTHR12452">
    <property type="entry name" value="42-9-9 PROTEIN-RELATED"/>
    <property type="match status" value="1"/>
</dbReference>
<feature type="domain" description="Thioredoxin" evidence="3">
    <location>
        <begin position="277"/>
        <end position="356"/>
    </location>
</feature>
<comment type="caution">
    <text evidence="4">The sequence shown here is derived from an EMBL/GenBank/DDBJ whole genome shotgun (WGS) entry which is preliminary data.</text>
</comment>
<accession>A0A3F2RJR8</accession>
<comment type="similarity">
    <text evidence="1">Belongs to the thioredoxin family.</text>
</comment>
<evidence type="ECO:0000256" key="1">
    <source>
        <dbReference type="ARBA" id="ARBA00008987"/>
    </source>
</evidence>